<gene>
    <name evidence="3" type="ORF">Tci_034782</name>
</gene>
<dbReference type="AlphaFoldDB" id="A0A6L2LR78"/>
<keyword evidence="3" id="KW-0695">RNA-directed DNA polymerase</keyword>
<reference evidence="3" key="1">
    <citation type="journal article" date="2019" name="Sci. Rep.">
        <title>Draft genome of Tanacetum cinerariifolium, the natural source of mosquito coil.</title>
        <authorList>
            <person name="Yamashiro T."/>
            <person name="Shiraishi A."/>
            <person name="Satake H."/>
            <person name="Nakayama K."/>
        </authorList>
    </citation>
    <scope>NUCLEOTIDE SEQUENCE</scope>
</reference>
<dbReference type="PANTHER" id="PTHR46148">
    <property type="entry name" value="CHROMO DOMAIN-CONTAINING PROTEIN"/>
    <property type="match status" value="1"/>
</dbReference>
<protein>
    <submittedName>
        <fullName evidence="3">Putative reverse transcriptase domain-containing protein</fullName>
    </submittedName>
</protein>
<dbReference type="GO" id="GO:0003964">
    <property type="term" value="F:RNA-directed DNA polymerase activity"/>
    <property type="evidence" value="ECO:0007669"/>
    <property type="project" value="UniProtKB-KW"/>
</dbReference>
<organism evidence="3">
    <name type="scientific">Tanacetum cinerariifolium</name>
    <name type="common">Dalmatian daisy</name>
    <name type="synonym">Chrysanthemum cinerariifolium</name>
    <dbReference type="NCBI Taxonomy" id="118510"/>
    <lineage>
        <taxon>Eukaryota</taxon>
        <taxon>Viridiplantae</taxon>
        <taxon>Streptophyta</taxon>
        <taxon>Embryophyta</taxon>
        <taxon>Tracheophyta</taxon>
        <taxon>Spermatophyta</taxon>
        <taxon>Magnoliopsida</taxon>
        <taxon>eudicotyledons</taxon>
        <taxon>Gunneridae</taxon>
        <taxon>Pentapetalae</taxon>
        <taxon>asterids</taxon>
        <taxon>campanulids</taxon>
        <taxon>Asterales</taxon>
        <taxon>Asteraceae</taxon>
        <taxon>Asteroideae</taxon>
        <taxon>Anthemideae</taxon>
        <taxon>Anthemidinae</taxon>
        <taxon>Tanacetum</taxon>
    </lineage>
</organism>
<evidence type="ECO:0000256" key="1">
    <source>
        <dbReference type="SAM" id="MobiDB-lite"/>
    </source>
</evidence>
<sequence length="823" mass="93777">MTNSRHSMVSYNLNSSPERSWDIPDVDPYEEDALQAIEHVAPPLSPAYLPDPIELDEHVPVYVLEPDLSPSYIADSNLEEDPKEEENTDYANEPKEEDLEEKDSKEEDPKDEESDDNAASEKEPSKGSDDTKLSKEDETAITPPPSRLRRARISIRPQTPMPPLFKDRIPSPPLLVPSPPHIPSSSLPPLVPVETYAPKQDVATALPMLPSTTRRSEVPMADMPPRKRLCFATLTIGFEVGESLAAARPPKDLYGFVDTTEVEVSITHRHARTLHDTEYRMMTAVELVNLRVSYKRNSTNGNKSHSSGGGPTRLVQSVHACSYSDFMNCQPLNFRGTKGVVSHDAAYAMTWGTLKKKLTDKYCPKDEIKKLKIELWNLKFLADETKKVDKYISGLPDNIHGNVMSTRPKTLDEAIELANDLMDQKLRTYAERVQNTGTCFECREPRHFKKNYLKFKNNGNANENGRARGKAYVLGGGDSNLESNTVTGTFLLNDRYALILFDSGADRSFEAEDKLKGKRLEDVPIVKDFLEVFLEDLSGIPPARQVEFQIDLVQGVAPVAWAPYRKEWSRPLRVRALYMNMGLNLPKKILEAQTKALKPENLSAEDVRGMIRKVLPKDKLEPRTDGILCLNNRSWVPCFGDLRALIMHQSYKSKIQVAHDRQKSYANLNRKPMDFQVGDRVMLKVSPWKGVVRFGNQGNLNLRYIRPFKVLSKVRDVAYMLKLPQQLSRFHNTFHLTNLKKCLSDESLVIPLDELHIDDKLYFVEEPVEIMYREIKKLKRSHILIINVRWNSKRGPEFTWEREDKFKKTYAHLFTKTVSSSSN</sequence>
<evidence type="ECO:0000313" key="3">
    <source>
        <dbReference type="EMBL" id="GEU62804.1"/>
    </source>
</evidence>
<dbReference type="InterPro" id="IPR056924">
    <property type="entry name" value="SH3_Tf2-1"/>
</dbReference>
<dbReference type="PANTHER" id="PTHR46148:SF59">
    <property type="entry name" value="NUCLEOTIDYLTRANSFERASE, RIBONUCLEASE H"/>
    <property type="match status" value="1"/>
</dbReference>
<feature type="compositionally biased region" description="Acidic residues" evidence="1">
    <location>
        <begin position="109"/>
        <end position="118"/>
    </location>
</feature>
<dbReference type="Pfam" id="PF24626">
    <property type="entry name" value="SH3_Tf2-1"/>
    <property type="match status" value="1"/>
</dbReference>
<dbReference type="EMBL" id="BKCJ010004736">
    <property type="protein sequence ID" value="GEU62804.1"/>
    <property type="molecule type" value="Genomic_DNA"/>
</dbReference>
<feature type="region of interest" description="Disordered" evidence="1">
    <location>
        <begin position="1"/>
        <end position="25"/>
    </location>
</feature>
<feature type="domain" description="Tf2-1-like SH3-like" evidence="2">
    <location>
        <begin position="678"/>
        <end position="742"/>
    </location>
</feature>
<keyword evidence="3" id="KW-0548">Nucleotidyltransferase</keyword>
<keyword evidence="3" id="KW-0808">Transferase</keyword>
<feature type="compositionally biased region" description="Basic and acidic residues" evidence="1">
    <location>
        <begin position="119"/>
        <end position="138"/>
    </location>
</feature>
<comment type="caution">
    <text evidence="3">The sequence shown here is derived from an EMBL/GenBank/DDBJ whole genome shotgun (WGS) entry which is preliminary data.</text>
</comment>
<proteinExistence type="predicted"/>
<name>A0A6L2LR78_TANCI</name>
<evidence type="ECO:0000259" key="2">
    <source>
        <dbReference type="Pfam" id="PF24626"/>
    </source>
</evidence>
<feature type="compositionally biased region" description="Acidic residues" evidence="1">
    <location>
        <begin position="77"/>
        <end position="88"/>
    </location>
</feature>
<accession>A0A6L2LR78</accession>
<feature type="compositionally biased region" description="Polar residues" evidence="1">
    <location>
        <begin position="1"/>
        <end position="18"/>
    </location>
</feature>
<feature type="region of interest" description="Disordered" evidence="1">
    <location>
        <begin position="72"/>
        <end position="172"/>
    </location>
</feature>